<evidence type="ECO:0000256" key="1">
    <source>
        <dbReference type="ARBA" id="ARBA00004651"/>
    </source>
</evidence>
<evidence type="ECO:0000313" key="11">
    <source>
        <dbReference type="Proteomes" id="UP000664771"/>
    </source>
</evidence>
<sequence length="507" mass="53667">MHATGGSGSGCGPQAAAMTSRAALPILGRPWRALFPVLMFEATERFGFYGLQGLLLLYLTRSLNMPESDANLIAGSFSGVAYASTLLGGALGGRLFGARAAALVGAALQGCALAAASMATDKRYFLFVLAAVAMANGLTRPNVATLVRALKLPGERADGLFTLYALAVNLGAALAFLVAPWLARTEGWAAAFGLCASCVIVGMVVLGIFAPRSGADRQPDRGQRWRGAVGLVVVAAAVLCVFWLLNDLRLGRYAFQVTACAVPVFWATIWARCDERERRGVLIALLLIAQAMFYALFDEQTTSTFILFALHDVGSDFQVGGVTIAHLSGAQFVAVNAGLTMALAPLFARLYQRLGKIGREPPLHTKYLIGSAFIVLSFGLLWLLIRSQDGALLSPWGLTAGYALISVAGLLMNSLGLAVVSEYVPLRFNGVATALFYIALGTAMYTGGVLSNAFALHDLAAVASQESVRGVFARLFRDFTLLAIAGLCVLLVLQPVLRRMLGSYIRG</sequence>
<feature type="transmembrane region" description="Helical" evidence="8">
    <location>
        <begin position="475"/>
        <end position="497"/>
    </location>
</feature>
<keyword evidence="7 8" id="KW-0472">Membrane</keyword>
<dbReference type="InterPro" id="IPR000109">
    <property type="entry name" value="POT_fam"/>
</dbReference>
<feature type="transmembrane region" description="Helical" evidence="8">
    <location>
        <begin position="100"/>
        <end position="118"/>
    </location>
</feature>
<evidence type="ECO:0000256" key="2">
    <source>
        <dbReference type="ARBA" id="ARBA00022448"/>
    </source>
</evidence>
<evidence type="ECO:0000259" key="9">
    <source>
        <dbReference type="PROSITE" id="PS50850"/>
    </source>
</evidence>
<keyword evidence="3" id="KW-1003">Cell membrane</keyword>
<dbReference type="InterPro" id="IPR020846">
    <property type="entry name" value="MFS_dom"/>
</dbReference>
<evidence type="ECO:0000256" key="4">
    <source>
        <dbReference type="ARBA" id="ARBA00022692"/>
    </source>
</evidence>
<gene>
    <name evidence="10" type="ORF">J2D73_02110</name>
</gene>
<feature type="transmembrane region" description="Helical" evidence="8">
    <location>
        <begin position="42"/>
        <end position="60"/>
    </location>
</feature>
<comment type="caution">
    <text evidence="10">The sequence shown here is derived from an EMBL/GenBank/DDBJ whole genome shotgun (WGS) entry which is preliminary data.</text>
</comment>
<dbReference type="PROSITE" id="PS50850">
    <property type="entry name" value="MFS"/>
    <property type="match status" value="1"/>
</dbReference>
<dbReference type="Pfam" id="PF00854">
    <property type="entry name" value="PTR2"/>
    <property type="match status" value="1"/>
</dbReference>
<evidence type="ECO:0000256" key="8">
    <source>
        <dbReference type="SAM" id="Phobius"/>
    </source>
</evidence>
<keyword evidence="5" id="KW-0653">Protein transport</keyword>
<feature type="transmembrane region" description="Helical" evidence="8">
    <location>
        <begin position="159"/>
        <end position="182"/>
    </location>
</feature>
<accession>A0ABS3LRS1</accession>
<dbReference type="Gene3D" id="1.20.1250.20">
    <property type="entry name" value="MFS general substrate transporter like domains"/>
    <property type="match status" value="1"/>
</dbReference>
<evidence type="ECO:0000256" key="7">
    <source>
        <dbReference type="ARBA" id="ARBA00023136"/>
    </source>
</evidence>
<dbReference type="PANTHER" id="PTHR23517">
    <property type="entry name" value="RESISTANCE PROTEIN MDTM, PUTATIVE-RELATED-RELATED"/>
    <property type="match status" value="1"/>
</dbReference>
<feature type="transmembrane region" description="Helical" evidence="8">
    <location>
        <begin position="281"/>
        <end position="297"/>
    </location>
</feature>
<feature type="transmembrane region" description="Helical" evidence="8">
    <location>
        <begin position="317"/>
        <end position="347"/>
    </location>
</feature>
<dbReference type="SUPFAM" id="SSF103473">
    <property type="entry name" value="MFS general substrate transporter"/>
    <property type="match status" value="1"/>
</dbReference>
<dbReference type="PANTHER" id="PTHR23517:SF15">
    <property type="entry name" value="PROTON-DEPENDENT OLIGOPEPTIDE FAMILY TRANSPORT PROTEIN"/>
    <property type="match status" value="1"/>
</dbReference>
<dbReference type="NCBIfam" id="TIGR00924">
    <property type="entry name" value="yjdL_sub1_fam"/>
    <property type="match status" value="1"/>
</dbReference>
<feature type="transmembrane region" description="Helical" evidence="8">
    <location>
        <begin position="124"/>
        <end position="147"/>
    </location>
</feature>
<feature type="transmembrane region" description="Helical" evidence="8">
    <location>
        <begin position="188"/>
        <end position="208"/>
    </location>
</feature>
<dbReference type="RefSeq" id="WP_207878956.1">
    <property type="nucleotide sequence ID" value="NZ_JAFVMF010000002.1"/>
</dbReference>
<feature type="transmembrane region" description="Helical" evidence="8">
    <location>
        <begin position="397"/>
        <end position="420"/>
    </location>
</feature>
<reference evidence="10 11" key="1">
    <citation type="submission" date="2021-03" db="EMBL/GenBank/DDBJ databases">
        <title>The complete genome sequence of Acetobacter sacchari TBRC 11175.</title>
        <authorList>
            <person name="Charoenyingcharoen P."/>
            <person name="Yukphan P."/>
        </authorList>
    </citation>
    <scope>NUCLEOTIDE SEQUENCE [LARGE SCALE GENOMIC DNA]</scope>
    <source>
        <strain evidence="10 11">TBRC 11175</strain>
    </source>
</reference>
<feature type="transmembrane region" description="Helical" evidence="8">
    <location>
        <begin position="228"/>
        <end position="245"/>
    </location>
</feature>
<dbReference type="EMBL" id="JAFVMF010000002">
    <property type="protein sequence ID" value="MBO1358594.1"/>
    <property type="molecule type" value="Genomic_DNA"/>
</dbReference>
<feature type="transmembrane region" description="Helical" evidence="8">
    <location>
        <begin position="432"/>
        <end position="455"/>
    </location>
</feature>
<dbReference type="InterPro" id="IPR005279">
    <property type="entry name" value="Dipep/tripep_permease"/>
</dbReference>
<dbReference type="Proteomes" id="UP000664771">
    <property type="component" value="Unassembled WGS sequence"/>
</dbReference>
<dbReference type="InterPro" id="IPR050171">
    <property type="entry name" value="MFS_Transporters"/>
</dbReference>
<name>A0ABS3LRS1_9PROT</name>
<organism evidence="10 11">
    <name type="scientific">Acetobacter sacchari</name>
    <dbReference type="NCBI Taxonomy" id="2661687"/>
    <lineage>
        <taxon>Bacteria</taxon>
        <taxon>Pseudomonadati</taxon>
        <taxon>Pseudomonadota</taxon>
        <taxon>Alphaproteobacteria</taxon>
        <taxon>Acetobacterales</taxon>
        <taxon>Acetobacteraceae</taxon>
        <taxon>Acetobacter</taxon>
    </lineage>
</organism>
<dbReference type="InterPro" id="IPR036259">
    <property type="entry name" value="MFS_trans_sf"/>
</dbReference>
<keyword evidence="5" id="KW-0571">Peptide transport</keyword>
<evidence type="ECO:0000256" key="5">
    <source>
        <dbReference type="ARBA" id="ARBA00022856"/>
    </source>
</evidence>
<evidence type="ECO:0000313" key="10">
    <source>
        <dbReference type="EMBL" id="MBO1358594.1"/>
    </source>
</evidence>
<feature type="transmembrane region" description="Helical" evidence="8">
    <location>
        <begin position="367"/>
        <end position="385"/>
    </location>
</feature>
<keyword evidence="4 8" id="KW-0812">Transmembrane</keyword>
<feature type="domain" description="Major facilitator superfamily (MFS) profile" evidence="9">
    <location>
        <begin position="33"/>
        <end position="498"/>
    </location>
</feature>
<keyword evidence="11" id="KW-1185">Reference proteome</keyword>
<comment type="subcellular location">
    <subcellularLocation>
        <location evidence="1">Cell membrane</location>
        <topology evidence="1">Multi-pass membrane protein</topology>
    </subcellularLocation>
</comment>
<evidence type="ECO:0000256" key="6">
    <source>
        <dbReference type="ARBA" id="ARBA00022989"/>
    </source>
</evidence>
<keyword evidence="2" id="KW-0813">Transport</keyword>
<proteinExistence type="predicted"/>
<evidence type="ECO:0000256" key="3">
    <source>
        <dbReference type="ARBA" id="ARBA00022475"/>
    </source>
</evidence>
<feature type="transmembrane region" description="Helical" evidence="8">
    <location>
        <begin position="72"/>
        <end position="93"/>
    </location>
</feature>
<protein>
    <submittedName>
        <fullName evidence="10">MFS transporter</fullName>
    </submittedName>
</protein>
<keyword evidence="6 8" id="KW-1133">Transmembrane helix</keyword>